<gene>
    <name evidence="2" type="ORF">OPHB3_2525</name>
</gene>
<sequence>MKWQRDHAIEGKAGYDYVLLAIILLAVIGVMFHTTIPFLGVGAVTAYLLIFKWYDSGIGKNILLENPTRTIKLFPDETANLDLNMENRSIFPMINGEFQLQMGPAVKAYKHAKDEETYWHKLKIPLSILRKRKTHISIPVIAQQRGVAKVHNIMYYFPHLFHFESAMIRYTPFFRTEFVVFPRLLEVKGVEAVFQMIPGKGRSAFSPYEDIQSPLGTREYHYSDPFHRINWNASVKTQKLQTNVYEREINRSFVFLVNIGKSKKSNMVQTNQHMEALLSYTAYLSKVATEMEIPFELFINSRRPGKIPVLHIPEGEGKRHYGTTLEMLARIHKQSLVFPFDKMLFNIGNHLTHHKTCIIIGELTEDSLHLLDKWKKKNVTIFHVPYSEGTSVVKPLGQEVLSHAK</sequence>
<evidence type="ECO:0000313" key="3">
    <source>
        <dbReference type="Proteomes" id="UP000052946"/>
    </source>
</evidence>
<protein>
    <submittedName>
        <fullName evidence="2">Uncharacterized protein</fullName>
    </submittedName>
</protein>
<dbReference type="PANTHER" id="PTHR34351:SF2">
    <property type="entry name" value="DUF58 DOMAIN-CONTAINING PROTEIN"/>
    <property type="match status" value="1"/>
</dbReference>
<dbReference type="AlphaFoldDB" id="A0A0U9HEF3"/>
<dbReference type="EMBL" id="BBXV01000029">
    <property type="protein sequence ID" value="GAQ18584.1"/>
    <property type="molecule type" value="Genomic_DNA"/>
</dbReference>
<dbReference type="Proteomes" id="UP000052946">
    <property type="component" value="Unassembled WGS sequence"/>
</dbReference>
<keyword evidence="1" id="KW-0812">Transmembrane</keyword>
<comment type="caution">
    <text evidence="2">The sequence shown here is derived from an EMBL/GenBank/DDBJ whole genome shotgun (WGS) entry which is preliminary data.</text>
</comment>
<dbReference type="RefSeq" id="WP_058950540.1">
    <property type="nucleotide sequence ID" value="NZ_BBXV01000029.1"/>
</dbReference>
<reference evidence="3" key="1">
    <citation type="submission" date="2015-07" db="EMBL/GenBank/DDBJ databases">
        <title>Draft Genome Sequence of Oceanobacillus picturae Heshi-B3 that Was Isolated from Fermented Rice Bran with Aging Salted Mackerel, Which Was Named Heshiko as Traditional Fermented Seafood in Japan.</title>
        <authorList>
            <person name="Akuzawa S."/>
            <person name="Nakagawa J."/>
            <person name="Kanekatsu T."/>
            <person name="Kanesaki Y."/>
            <person name="Suzuki T."/>
        </authorList>
    </citation>
    <scope>NUCLEOTIDE SEQUENCE [LARGE SCALE GENOMIC DNA]</scope>
    <source>
        <strain evidence="3">Heshi-B3</strain>
    </source>
</reference>
<organism evidence="2 3">
    <name type="scientific">Oceanobacillus picturae</name>
    <dbReference type="NCBI Taxonomy" id="171693"/>
    <lineage>
        <taxon>Bacteria</taxon>
        <taxon>Bacillati</taxon>
        <taxon>Bacillota</taxon>
        <taxon>Bacilli</taxon>
        <taxon>Bacillales</taxon>
        <taxon>Bacillaceae</taxon>
        <taxon>Oceanobacillus</taxon>
    </lineage>
</organism>
<keyword evidence="1" id="KW-0472">Membrane</keyword>
<evidence type="ECO:0000313" key="2">
    <source>
        <dbReference type="EMBL" id="GAQ18584.1"/>
    </source>
</evidence>
<evidence type="ECO:0000256" key="1">
    <source>
        <dbReference type="SAM" id="Phobius"/>
    </source>
</evidence>
<proteinExistence type="predicted"/>
<name>A0A0U9HEF3_9BACI</name>
<feature type="transmembrane region" description="Helical" evidence="1">
    <location>
        <begin position="17"/>
        <end position="50"/>
    </location>
</feature>
<keyword evidence="1" id="KW-1133">Transmembrane helix</keyword>
<reference evidence="2 3" key="2">
    <citation type="journal article" date="2016" name="Genome Announc.">
        <title>Draft Genome Sequence of Oceanobacillus picturae Heshi-B3, Isolated from Fermented Rice Bran in a Traditional Japanese Seafood Dish.</title>
        <authorList>
            <person name="Akuzawa S."/>
            <person name="Nagaoka J."/>
            <person name="Kanekatsu M."/>
            <person name="Kanesaki Y."/>
            <person name="Suzuki T."/>
        </authorList>
    </citation>
    <scope>NUCLEOTIDE SEQUENCE [LARGE SCALE GENOMIC DNA]</scope>
    <source>
        <strain evidence="2 3">Heshi-B3</strain>
    </source>
</reference>
<dbReference type="OrthoDB" id="9789943at2"/>
<dbReference type="PANTHER" id="PTHR34351">
    <property type="entry name" value="SLR1927 PROTEIN-RELATED"/>
    <property type="match status" value="1"/>
</dbReference>
<accession>A0A0U9HEF3</accession>